<dbReference type="GeneID" id="20194391"/>
<keyword evidence="1" id="KW-0472">Membrane</keyword>
<keyword evidence="1" id="KW-1133">Transmembrane helix</keyword>
<evidence type="ECO:0000313" key="3">
    <source>
        <dbReference type="Proteomes" id="UP000172799"/>
    </source>
</evidence>
<accession>A0A077BCH3</accession>
<reference evidence="2 3" key="1">
    <citation type="submission" date="2014-06" db="EMBL/GenBank/DDBJ databases">
        <title>Comparative genome analysis of equine alphaherpesviruses.</title>
        <authorList>
            <person name="Sijmons S."/>
            <person name="Vissani A."/>
            <person name="Silva Tordoya M."/>
            <person name="Muylkens B."/>
            <person name="Thiry E."/>
            <person name="Maes P."/>
            <person name="Matthijnssens J."/>
            <person name="Barrandeguy M."/>
            <person name="Van Ranst M."/>
        </authorList>
    </citation>
    <scope>NUCLEOTIDE SEQUENCE [LARGE SCALE GENOMIC DNA]</scope>
    <source>
        <strain evidence="2">AR/2007/C3A</strain>
    </source>
</reference>
<dbReference type="Proteomes" id="UP000172799">
    <property type="component" value="Segment"/>
</dbReference>
<keyword evidence="3" id="KW-1185">Reference proteome</keyword>
<feature type="transmembrane region" description="Helical" evidence="1">
    <location>
        <begin position="176"/>
        <end position="201"/>
    </location>
</feature>
<name>A0A077BCH3_9ALPH</name>
<evidence type="ECO:0000313" key="2">
    <source>
        <dbReference type="EMBL" id="AIL02918.1"/>
    </source>
</evidence>
<keyword evidence="1" id="KW-0812">Transmembrane</keyword>
<protein>
    <submittedName>
        <fullName evidence="2">Membrane protein UL56</fullName>
    </submittedName>
</protein>
<proteinExistence type="predicted"/>
<dbReference type="EMBL" id="KM051845">
    <property type="protein sequence ID" value="AIL02918.1"/>
    <property type="molecule type" value="Genomic_DNA"/>
</dbReference>
<evidence type="ECO:0000256" key="1">
    <source>
        <dbReference type="SAM" id="Phobius"/>
    </source>
</evidence>
<gene>
    <name evidence="2" type="primary">ORF1</name>
</gene>
<organism evidence="2 3">
    <name type="scientific">Equid alphaherpesvirus 3</name>
    <dbReference type="NCBI Taxonomy" id="80341"/>
    <lineage>
        <taxon>Viruses</taxon>
        <taxon>Duplodnaviria</taxon>
        <taxon>Heunggongvirae</taxon>
        <taxon>Peploviricota</taxon>
        <taxon>Herviviricetes</taxon>
        <taxon>Herpesvirales</taxon>
        <taxon>Orthoherpesviridae</taxon>
        <taxon>Alphaherpesvirinae</taxon>
        <taxon>Varicellovirus</taxon>
        <taxon>Varicellovirus equidalpha3</taxon>
    </lineage>
</organism>
<dbReference type="KEGG" id="vg:20194391"/>
<sequence>MATAGVRSSAILETAPRRASFSAAMPLVAATARQPLRRPASERQLQLGDIGDASGPLAALGLPHTRLRESALEVFERFMARLPSRPPSYSEIDPEAVLERGVERPRAWSASLRVPPPSYLEAMRLAPPAYEVVSELSPLRGDEVEPRAQCPNPYTTYDGTDATLWVSGYPHPNGCFVFTMVFGAMLIALVILLSITLNPWVTRRGD</sequence>
<dbReference type="RefSeq" id="YP_009054904.1">
    <property type="nucleotide sequence ID" value="NC_024771.1"/>
</dbReference>